<name>A0ABW6D4Q7_9BACT</name>
<keyword evidence="1" id="KW-0547">Nucleotide-binding</keyword>
<evidence type="ECO:0000313" key="5">
    <source>
        <dbReference type="Proteomes" id="UP001598112"/>
    </source>
</evidence>
<dbReference type="PANTHER" id="PTHR43514:SF4">
    <property type="entry name" value="ABC TRANSPORTER I FAMILY MEMBER 10"/>
    <property type="match status" value="1"/>
</dbReference>
<sequence>MDNCLAKISDVSVSLGAKPVVSSISFQILSGQKTAIVGPMGSGKTSLAKALAGRLFRTGEVFFSSRNPEKRAYVMLVEQQHQFKNRSNLSEFYLQQRFNSSDCEDAYTVEEELAGLALGDWVSVFELESLLKRPLIQLSNGENKRLQIVKSLAYQPDWLILDNPYVGLDVKGREILTKGLLSLDSKGIQFILVSSPGDVPDFINQVIELPLTQDAPAKPEPFLRALEAFEVAVKMEKVQIKYGLKTILSDFNWKVNRGERWAIKGPNGAGKSTLISLITADNPQAYSQDITLFDRKRGTGESIWDIKRKIGYLSPELHLYFKEGGSCFSVVASGLFDTLGLFKRLTEEQSDQVNHWMQVMGIAHLKERSFLQISGGEQRMVLITRALVKNPELLILDEPCQGLDRVQTEHLKSVIDYLAENSDMTLLYVSHYDRDIPSCVNQVLELKRF</sequence>
<dbReference type="Pfam" id="PF00005">
    <property type="entry name" value="ABC_tran"/>
    <property type="match status" value="2"/>
</dbReference>
<dbReference type="GO" id="GO:0005524">
    <property type="term" value="F:ATP binding"/>
    <property type="evidence" value="ECO:0007669"/>
    <property type="project" value="UniProtKB-KW"/>
</dbReference>
<protein>
    <submittedName>
        <fullName evidence="4">ATP-binding cassette domain-containing protein</fullName>
    </submittedName>
</protein>
<dbReference type="InterPro" id="IPR050334">
    <property type="entry name" value="Molybdenum_import_ModC"/>
</dbReference>
<evidence type="ECO:0000256" key="2">
    <source>
        <dbReference type="ARBA" id="ARBA00022840"/>
    </source>
</evidence>
<dbReference type="SUPFAM" id="SSF52540">
    <property type="entry name" value="P-loop containing nucleoside triphosphate hydrolases"/>
    <property type="match status" value="2"/>
</dbReference>
<keyword evidence="2 4" id="KW-0067">ATP-binding</keyword>
<dbReference type="SMART" id="SM00382">
    <property type="entry name" value="AAA"/>
    <property type="match status" value="2"/>
</dbReference>
<organism evidence="4 5">
    <name type="scientific">Aquirufa originis</name>
    <dbReference type="NCBI Taxonomy" id="3096514"/>
    <lineage>
        <taxon>Bacteria</taxon>
        <taxon>Pseudomonadati</taxon>
        <taxon>Bacteroidota</taxon>
        <taxon>Cytophagia</taxon>
        <taxon>Cytophagales</taxon>
        <taxon>Flectobacillaceae</taxon>
        <taxon>Aquirufa</taxon>
    </lineage>
</organism>
<accession>A0ABW6D4Q7</accession>
<dbReference type="Proteomes" id="UP001598112">
    <property type="component" value="Unassembled WGS sequence"/>
</dbReference>
<comment type="caution">
    <text evidence="4">The sequence shown here is derived from an EMBL/GenBank/DDBJ whole genome shotgun (WGS) entry which is preliminary data.</text>
</comment>
<dbReference type="Gene3D" id="3.40.50.300">
    <property type="entry name" value="P-loop containing nucleotide triphosphate hydrolases"/>
    <property type="match status" value="2"/>
</dbReference>
<dbReference type="InterPro" id="IPR003439">
    <property type="entry name" value="ABC_transporter-like_ATP-bd"/>
</dbReference>
<dbReference type="RefSeq" id="WP_377978335.1">
    <property type="nucleotide sequence ID" value="NZ_JBBKXY010000001.1"/>
</dbReference>
<dbReference type="InterPro" id="IPR003593">
    <property type="entry name" value="AAA+_ATPase"/>
</dbReference>
<evidence type="ECO:0000313" key="4">
    <source>
        <dbReference type="EMBL" id="MFD3293040.1"/>
    </source>
</evidence>
<dbReference type="InterPro" id="IPR027417">
    <property type="entry name" value="P-loop_NTPase"/>
</dbReference>
<proteinExistence type="predicted"/>
<dbReference type="EMBL" id="JBBKXY010000001">
    <property type="protein sequence ID" value="MFD3293040.1"/>
    <property type="molecule type" value="Genomic_DNA"/>
</dbReference>
<dbReference type="PANTHER" id="PTHR43514">
    <property type="entry name" value="ABC TRANSPORTER I FAMILY MEMBER 10"/>
    <property type="match status" value="1"/>
</dbReference>
<evidence type="ECO:0000259" key="3">
    <source>
        <dbReference type="PROSITE" id="PS50893"/>
    </source>
</evidence>
<dbReference type="PROSITE" id="PS50893">
    <property type="entry name" value="ABC_TRANSPORTER_2"/>
    <property type="match status" value="2"/>
</dbReference>
<evidence type="ECO:0000256" key="1">
    <source>
        <dbReference type="ARBA" id="ARBA00022741"/>
    </source>
</evidence>
<gene>
    <name evidence="4" type="ORF">SKC35_05025</name>
</gene>
<feature type="domain" description="ABC transporter" evidence="3">
    <location>
        <begin position="233"/>
        <end position="449"/>
    </location>
</feature>
<feature type="domain" description="ABC transporter" evidence="3">
    <location>
        <begin position="6"/>
        <end position="235"/>
    </location>
</feature>
<keyword evidence="5" id="KW-1185">Reference proteome</keyword>
<reference evidence="4 5" key="1">
    <citation type="submission" date="2024-03" db="EMBL/GenBank/DDBJ databases">
        <title>Aquirufa genome sequencing.</title>
        <authorList>
            <person name="Pitt A."/>
            <person name="Hahn M.W."/>
        </authorList>
    </citation>
    <scope>NUCLEOTIDE SEQUENCE [LARGE SCALE GENOMIC DNA]</scope>
    <source>
        <strain evidence="4 5">KTFRIE-69F</strain>
    </source>
</reference>